<comment type="similarity">
    <text evidence="2">Belongs to the UPF0104 family.</text>
</comment>
<dbReference type="PANTHER" id="PTHR39087">
    <property type="entry name" value="UPF0104 MEMBRANE PROTEIN MJ1595"/>
    <property type="match status" value="1"/>
</dbReference>
<evidence type="ECO:0000256" key="7">
    <source>
        <dbReference type="SAM" id="Phobius"/>
    </source>
</evidence>
<evidence type="ECO:0000313" key="9">
    <source>
        <dbReference type="Proteomes" id="UP000830434"/>
    </source>
</evidence>
<proteinExistence type="inferred from homology"/>
<feature type="transmembrane region" description="Helical" evidence="7">
    <location>
        <begin position="121"/>
        <end position="146"/>
    </location>
</feature>
<feature type="transmembrane region" description="Helical" evidence="7">
    <location>
        <begin position="262"/>
        <end position="281"/>
    </location>
</feature>
<comment type="subcellular location">
    <subcellularLocation>
        <location evidence="1">Cell membrane</location>
        <topology evidence="1">Multi-pass membrane protein</topology>
    </subcellularLocation>
</comment>
<dbReference type="NCBIfam" id="TIGR00374">
    <property type="entry name" value="flippase-like domain"/>
    <property type="match status" value="1"/>
</dbReference>
<dbReference type="EMBL" id="CP096658">
    <property type="protein sequence ID" value="UPW01379.1"/>
    <property type="molecule type" value="Genomic_DNA"/>
</dbReference>
<keyword evidence="9" id="KW-1185">Reference proteome</keyword>
<gene>
    <name evidence="8" type="ORF">M0R88_04570</name>
</gene>
<evidence type="ECO:0000313" key="8">
    <source>
        <dbReference type="EMBL" id="UPW01379.1"/>
    </source>
</evidence>
<feature type="transmembrane region" description="Helical" evidence="7">
    <location>
        <begin position="43"/>
        <end position="68"/>
    </location>
</feature>
<dbReference type="AlphaFoldDB" id="A0A8U0IMX7"/>
<dbReference type="PANTHER" id="PTHR39087:SF2">
    <property type="entry name" value="UPF0104 MEMBRANE PROTEIN MJ1595"/>
    <property type="match status" value="1"/>
</dbReference>
<accession>A0A8U0IMX7</accession>
<dbReference type="GO" id="GO:0005886">
    <property type="term" value="C:plasma membrane"/>
    <property type="evidence" value="ECO:0007669"/>
    <property type="project" value="UniProtKB-SubCell"/>
</dbReference>
<keyword evidence="6 7" id="KW-0472">Membrane</keyword>
<dbReference type="RefSeq" id="WP_248655781.1">
    <property type="nucleotide sequence ID" value="NZ_CP096658.1"/>
</dbReference>
<dbReference type="KEGG" id="haxz:M0R88_04570"/>
<sequence>MDVDFGDARSILVAFGAGVVVLLALYSLVGLEDVLAALSQADPTIFAAVCVVSVGWLFAWGLALRTVLAVVAVKVSVWRAFLLLAGATFANNVTPFGQAGGEPFSALLVSRSTGTEYENGLAVVASVDTLNFVPSISFALLGVGYYATRFTVGGRVELAAVALLALALAVPTLAYLGWRNRERVSDLVVRLAVPAIRLVGRVVPTLEPAGESQVRERIGGFFAALERVGGDHHQLGLALSFSALGWLLLSVSLWLSLGALGYWVPFAAALFIVPLGSVASVTPLPGGLGGVEAALVLLIVPITGVDAGTAAAAAVLHRGATYVLPVLIGGSATAMLEADNVHKSASD</sequence>
<evidence type="ECO:0000256" key="4">
    <source>
        <dbReference type="ARBA" id="ARBA00022692"/>
    </source>
</evidence>
<dbReference type="Pfam" id="PF03706">
    <property type="entry name" value="LPG_synthase_TM"/>
    <property type="match status" value="1"/>
</dbReference>
<name>A0A8U0IMX7_9EURY</name>
<evidence type="ECO:0000256" key="1">
    <source>
        <dbReference type="ARBA" id="ARBA00004651"/>
    </source>
</evidence>
<organism evidence="8 9">
    <name type="scientific">Halorussus gelatinilyticus</name>
    <dbReference type="NCBI Taxonomy" id="2937524"/>
    <lineage>
        <taxon>Archaea</taxon>
        <taxon>Methanobacteriati</taxon>
        <taxon>Methanobacteriota</taxon>
        <taxon>Stenosarchaea group</taxon>
        <taxon>Halobacteria</taxon>
        <taxon>Halobacteriales</taxon>
        <taxon>Haladaptataceae</taxon>
        <taxon>Halorussus</taxon>
    </lineage>
</organism>
<evidence type="ECO:0000256" key="3">
    <source>
        <dbReference type="ARBA" id="ARBA00022475"/>
    </source>
</evidence>
<keyword evidence="3" id="KW-1003">Cell membrane</keyword>
<dbReference type="GeneID" id="72189103"/>
<feature type="transmembrane region" description="Helical" evidence="7">
    <location>
        <begin position="158"/>
        <end position="178"/>
    </location>
</feature>
<feature type="transmembrane region" description="Helical" evidence="7">
    <location>
        <begin position="293"/>
        <end position="316"/>
    </location>
</feature>
<dbReference type="InterPro" id="IPR022791">
    <property type="entry name" value="L-PG_synthase/AglD"/>
</dbReference>
<dbReference type="Proteomes" id="UP000830434">
    <property type="component" value="Chromosome"/>
</dbReference>
<evidence type="ECO:0000256" key="2">
    <source>
        <dbReference type="ARBA" id="ARBA00011061"/>
    </source>
</evidence>
<evidence type="ECO:0000256" key="5">
    <source>
        <dbReference type="ARBA" id="ARBA00022989"/>
    </source>
</evidence>
<keyword evidence="5 7" id="KW-1133">Transmembrane helix</keyword>
<protein>
    <submittedName>
        <fullName evidence="8">Flippase-like domain-containing protein</fullName>
    </submittedName>
</protein>
<evidence type="ECO:0000256" key="6">
    <source>
        <dbReference type="ARBA" id="ARBA00023136"/>
    </source>
</evidence>
<reference evidence="8" key="1">
    <citation type="submission" date="2022-04" db="EMBL/GenBank/DDBJ databases">
        <title>Diverse halophilic archaea isolated from saline environments.</title>
        <authorList>
            <person name="Cui H.-L."/>
        </authorList>
    </citation>
    <scope>NUCLEOTIDE SEQUENCE</scope>
    <source>
        <strain evidence="8">XZYJT40</strain>
    </source>
</reference>
<feature type="transmembrane region" description="Helical" evidence="7">
    <location>
        <begin position="80"/>
        <end position="101"/>
    </location>
</feature>
<keyword evidence="4 7" id="KW-0812">Transmembrane</keyword>
<feature type="transmembrane region" description="Helical" evidence="7">
    <location>
        <begin position="235"/>
        <end position="255"/>
    </location>
</feature>
<feature type="transmembrane region" description="Helical" evidence="7">
    <location>
        <begin position="12"/>
        <end position="31"/>
    </location>
</feature>